<comment type="caution">
    <text evidence="6">The sequence shown here is derived from an EMBL/GenBank/DDBJ whole genome shotgun (WGS) entry which is preliminary data.</text>
</comment>
<reference evidence="6 7" key="1">
    <citation type="submission" date="2024-01" db="EMBL/GenBank/DDBJ databases">
        <title>Genome assemblies of Stephania.</title>
        <authorList>
            <person name="Yang L."/>
        </authorList>
    </citation>
    <scope>NUCLEOTIDE SEQUENCE [LARGE SCALE GENOMIC DNA]</scope>
    <source>
        <strain evidence="6">JXDWG</strain>
        <tissue evidence="6">Leaf</tissue>
    </source>
</reference>
<accession>A0AAP0JSK6</accession>
<keyword evidence="4" id="KW-0676">Redox-active center</keyword>
<dbReference type="Pfam" id="PF00462">
    <property type="entry name" value="Glutaredoxin"/>
    <property type="match status" value="1"/>
</dbReference>
<comment type="subcellular location">
    <subcellularLocation>
        <location evidence="1">Cytoplasm</location>
    </subcellularLocation>
</comment>
<dbReference type="PROSITE" id="PS51354">
    <property type="entry name" value="GLUTAREDOXIN_2"/>
    <property type="match status" value="1"/>
</dbReference>
<proteinExistence type="inferred from homology"/>
<dbReference type="GO" id="GO:0005737">
    <property type="term" value="C:cytoplasm"/>
    <property type="evidence" value="ECO:0007669"/>
    <property type="project" value="UniProtKB-SubCell"/>
</dbReference>
<dbReference type="NCBIfam" id="TIGR02189">
    <property type="entry name" value="GlrX-like_plant"/>
    <property type="match status" value="1"/>
</dbReference>
<evidence type="ECO:0000259" key="5">
    <source>
        <dbReference type="Pfam" id="PF00462"/>
    </source>
</evidence>
<evidence type="ECO:0000313" key="6">
    <source>
        <dbReference type="EMBL" id="KAK9139438.1"/>
    </source>
</evidence>
<gene>
    <name evidence="6" type="ORF">Scep_009119</name>
</gene>
<organism evidence="6 7">
    <name type="scientific">Stephania cephalantha</name>
    <dbReference type="NCBI Taxonomy" id="152367"/>
    <lineage>
        <taxon>Eukaryota</taxon>
        <taxon>Viridiplantae</taxon>
        <taxon>Streptophyta</taxon>
        <taxon>Embryophyta</taxon>
        <taxon>Tracheophyta</taxon>
        <taxon>Spermatophyta</taxon>
        <taxon>Magnoliopsida</taxon>
        <taxon>Ranunculales</taxon>
        <taxon>Menispermaceae</taxon>
        <taxon>Menispermoideae</taxon>
        <taxon>Cissampelideae</taxon>
        <taxon>Stephania</taxon>
    </lineage>
</organism>
<dbReference type="SUPFAM" id="SSF52833">
    <property type="entry name" value="Thioredoxin-like"/>
    <property type="match status" value="1"/>
</dbReference>
<evidence type="ECO:0000256" key="2">
    <source>
        <dbReference type="ARBA" id="ARBA00007568"/>
    </source>
</evidence>
<dbReference type="InterPro" id="IPR002109">
    <property type="entry name" value="Glutaredoxin"/>
</dbReference>
<name>A0AAP0JSK6_9MAGN</name>
<dbReference type="InterPro" id="IPR014025">
    <property type="entry name" value="Glutaredoxin_subgr"/>
</dbReference>
<dbReference type="CDD" id="cd03419">
    <property type="entry name" value="GRX_GRXh_1_2_like"/>
    <property type="match status" value="1"/>
</dbReference>
<evidence type="ECO:0000313" key="7">
    <source>
        <dbReference type="Proteomes" id="UP001419268"/>
    </source>
</evidence>
<comment type="similarity">
    <text evidence="2">Belongs to the glutaredoxin family. CC-type subfamily.</text>
</comment>
<dbReference type="EMBL" id="JBBNAG010000004">
    <property type="protein sequence ID" value="KAK9139438.1"/>
    <property type="molecule type" value="Genomic_DNA"/>
</dbReference>
<protein>
    <recommendedName>
        <fullName evidence="5">Glutaredoxin domain-containing protein</fullName>
    </recommendedName>
</protein>
<dbReference type="PANTHER" id="PTHR10168">
    <property type="entry name" value="GLUTAREDOXIN"/>
    <property type="match status" value="1"/>
</dbReference>
<dbReference type="InterPro" id="IPR036249">
    <property type="entry name" value="Thioredoxin-like_sf"/>
</dbReference>
<feature type="domain" description="Glutaredoxin" evidence="5">
    <location>
        <begin position="15"/>
        <end position="77"/>
    </location>
</feature>
<keyword evidence="3" id="KW-0963">Cytoplasm</keyword>
<keyword evidence="7" id="KW-1185">Reference proteome</keyword>
<dbReference type="Gene3D" id="3.40.30.10">
    <property type="entry name" value="Glutaredoxin"/>
    <property type="match status" value="1"/>
</dbReference>
<dbReference type="AlphaFoldDB" id="A0AAP0JSK6"/>
<dbReference type="InterPro" id="IPR011905">
    <property type="entry name" value="GlrX-like_pln_2"/>
</dbReference>
<sequence>MSNTSVKELAKKRAVVVFSRSSCCMCYTIQRLFSDLSVNAAVHELDQEPNGRELESQLKKLGCNPVVPAVFIGGEFVGGTNEVMELHLSGSLVPWFRRVGAIWL</sequence>
<dbReference type="Proteomes" id="UP001419268">
    <property type="component" value="Unassembled WGS sequence"/>
</dbReference>
<evidence type="ECO:0000256" key="3">
    <source>
        <dbReference type="ARBA" id="ARBA00022490"/>
    </source>
</evidence>
<evidence type="ECO:0000256" key="4">
    <source>
        <dbReference type="ARBA" id="ARBA00023284"/>
    </source>
</evidence>
<dbReference type="PRINTS" id="PR00160">
    <property type="entry name" value="GLUTAREDOXIN"/>
</dbReference>
<evidence type="ECO:0000256" key="1">
    <source>
        <dbReference type="ARBA" id="ARBA00004496"/>
    </source>
</evidence>